<reference evidence="3" key="1">
    <citation type="submission" date="2021-03" db="EMBL/GenBank/DDBJ databases">
        <title>Roseibium sp. CAU 1637 isolated from Incheon.</title>
        <authorList>
            <person name="Kim W."/>
        </authorList>
    </citation>
    <scope>NUCLEOTIDE SEQUENCE</scope>
    <source>
        <strain evidence="3">CAU 1637</strain>
    </source>
</reference>
<dbReference type="PIRSF" id="PIRSF017082">
    <property type="entry name" value="YflP"/>
    <property type="match status" value="1"/>
</dbReference>
<comment type="similarity">
    <text evidence="1">Belongs to the UPF0065 (bug) family.</text>
</comment>
<keyword evidence="2" id="KW-0732">Signal</keyword>
<dbReference type="EMBL" id="JAFLNF010000002">
    <property type="protein sequence ID" value="MBO0344699.1"/>
    <property type="molecule type" value="Genomic_DNA"/>
</dbReference>
<organism evidence="3 4">
    <name type="scientific">Roseibium limicola</name>
    <dbReference type="NCBI Taxonomy" id="2816037"/>
    <lineage>
        <taxon>Bacteria</taxon>
        <taxon>Pseudomonadati</taxon>
        <taxon>Pseudomonadota</taxon>
        <taxon>Alphaproteobacteria</taxon>
        <taxon>Hyphomicrobiales</taxon>
        <taxon>Stappiaceae</taxon>
        <taxon>Roseibium</taxon>
    </lineage>
</organism>
<evidence type="ECO:0000313" key="4">
    <source>
        <dbReference type="Proteomes" id="UP000664779"/>
    </source>
</evidence>
<accession>A0A939ELC4</accession>
<dbReference type="PANTHER" id="PTHR42928">
    <property type="entry name" value="TRICARBOXYLATE-BINDING PROTEIN"/>
    <property type="match status" value="1"/>
</dbReference>
<comment type="caution">
    <text evidence="3">The sequence shown here is derived from an EMBL/GenBank/DDBJ whole genome shotgun (WGS) entry which is preliminary data.</text>
</comment>
<dbReference type="Proteomes" id="UP000664779">
    <property type="component" value="Unassembled WGS sequence"/>
</dbReference>
<name>A0A939ELC4_9HYPH</name>
<feature type="signal peptide" evidence="2">
    <location>
        <begin position="1"/>
        <end position="22"/>
    </location>
</feature>
<evidence type="ECO:0000256" key="1">
    <source>
        <dbReference type="ARBA" id="ARBA00006987"/>
    </source>
</evidence>
<dbReference type="Gene3D" id="3.40.190.10">
    <property type="entry name" value="Periplasmic binding protein-like II"/>
    <property type="match status" value="1"/>
</dbReference>
<dbReference type="Pfam" id="PF03401">
    <property type="entry name" value="TctC"/>
    <property type="match status" value="1"/>
</dbReference>
<dbReference type="PANTHER" id="PTHR42928:SF5">
    <property type="entry name" value="BLR1237 PROTEIN"/>
    <property type="match status" value="1"/>
</dbReference>
<sequence length="322" mass="33415">MNKINLVGAAIGGLLMTAPAVAANDWPTRPVSVIVAYGAGGGTDTLSRIVVEPLSEVIGQPVVVENRPGAGGTMGADAVANAKPDGYTLYMMANGHTVAGAMYANLPYDAANDFQGISEVASMPLIVVARPDFEANTFEELVALALEKPGELNFASVGVGSSQHFTGALMAESAGLDIVHIPYQKTPEALAAVLSGEVDILIEVLAPMLGQVKAGDVKALGLTSAKRHPQLPDLATVSEAGVEGFDVSTWYGFAMPKGADVALVEKIAKSVAQALESESLINKLGESGFIVKATTPDAFTMKIGSEITRWQAVREKAGIPQR</sequence>
<dbReference type="Gene3D" id="3.40.190.150">
    <property type="entry name" value="Bordetella uptake gene, domain 1"/>
    <property type="match status" value="1"/>
</dbReference>
<evidence type="ECO:0000313" key="3">
    <source>
        <dbReference type="EMBL" id="MBO0344699.1"/>
    </source>
</evidence>
<proteinExistence type="inferred from homology"/>
<dbReference type="SUPFAM" id="SSF53850">
    <property type="entry name" value="Periplasmic binding protein-like II"/>
    <property type="match status" value="1"/>
</dbReference>
<gene>
    <name evidence="3" type="ORF">J0X15_05675</name>
</gene>
<dbReference type="InterPro" id="IPR042100">
    <property type="entry name" value="Bug_dom1"/>
</dbReference>
<dbReference type="InterPro" id="IPR005064">
    <property type="entry name" value="BUG"/>
</dbReference>
<dbReference type="CDD" id="cd13578">
    <property type="entry name" value="PBP2_Bug27"/>
    <property type="match status" value="1"/>
</dbReference>
<dbReference type="RefSeq" id="WP_206938844.1">
    <property type="nucleotide sequence ID" value="NZ_JAFLNF010000002.1"/>
</dbReference>
<dbReference type="AlphaFoldDB" id="A0A939ELC4"/>
<protein>
    <submittedName>
        <fullName evidence="3">Tripartite tricarboxylate transporter substrate binding protein</fullName>
    </submittedName>
</protein>
<keyword evidence="4" id="KW-1185">Reference proteome</keyword>
<feature type="chain" id="PRO_5037703763" evidence="2">
    <location>
        <begin position="23"/>
        <end position="322"/>
    </location>
</feature>
<evidence type="ECO:0000256" key="2">
    <source>
        <dbReference type="SAM" id="SignalP"/>
    </source>
</evidence>